<dbReference type="Gene3D" id="3.40.50.300">
    <property type="entry name" value="P-loop containing nucleotide triphosphate hydrolases"/>
    <property type="match status" value="1"/>
</dbReference>
<protein>
    <recommendedName>
        <fullName evidence="9">Sigma-54-dependent Fis family transcriptional regulator</fullName>
    </recommendedName>
</protein>
<dbReference type="InterPro" id="IPR009057">
    <property type="entry name" value="Homeodomain-like_sf"/>
</dbReference>
<name>A0A1E7DNB5_9BACI</name>
<reference evidence="7 8" key="1">
    <citation type="submission" date="2016-06" db="EMBL/GenBank/DDBJ databases">
        <title>Domibacillus iocasae genome sequencing.</title>
        <authorList>
            <person name="Verma A."/>
            <person name="Pal Y."/>
            <person name="Ojha A.K."/>
            <person name="Krishnamurthi S."/>
        </authorList>
    </citation>
    <scope>NUCLEOTIDE SEQUENCE [LARGE SCALE GENOMIC DNA]</scope>
    <source>
        <strain evidence="7 8">DSM 29979</strain>
    </source>
</reference>
<dbReference type="SMART" id="SM00091">
    <property type="entry name" value="PAS"/>
    <property type="match status" value="1"/>
</dbReference>
<dbReference type="SUPFAM" id="SSF52540">
    <property type="entry name" value="P-loop containing nucleoside triphosphate hydrolases"/>
    <property type="match status" value="1"/>
</dbReference>
<dbReference type="RefSeq" id="WP_069939167.1">
    <property type="nucleotide sequence ID" value="NZ_MAMP01000022.1"/>
</dbReference>
<evidence type="ECO:0000313" key="8">
    <source>
        <dbReference type="Proteomes" id="UP000095658"/>
    </source>
</evidence>
<keyword evidence="1" id="KW-0547">Nucleotide-binding</keyword>
<accession>A0A1E7DNB5</accession>
<dbReference type="InterPro" id="IPR035965">
    <property type="entry name" value="PAS-like_dom_sf"/>
</dbReference>
<dbReference type="AlphaFoldDB" id="A0A1E7DNB5"/>
<dbReference type="Pfam" id="PF25601">
    <property type="entry name" value="AAA_lid_14"/>
    <property type="match status" value="1"/>
</dbReference>
<evidence type="ECO:0000256" key="2">
    <source>
        <dbReference type="ARBA" id="ARBA00022840"/>
    </source>
</evidence>
<dbReference type="GO" id="GO:0043565">
    <property type="term" value="F:sequence-specific DNA binding"/>
    <property type="evidence" value="ECO:0007669"/>
    <property type="project" value="InterPro"/>
</dbReference>
<dbReference type="InterPro" id="IPR003593">
    <property type="entry name" value="AAA+_ATPase"/>
</dbReference>
<dbReference type="InterPro" id="IPR000014">
    <property type="entry name" value="PAS"/>
</dbReference>
<dbReference type="SUPFAM" id="SSF46689">
    <property type="entry name" value="Homeodomain-like"/>
    <property type="match status" value="1"/>
</dbReference>
<gene>
    <name evidence="7" type="ORF">BA724_09930</name>
</gene>
<dbReference type="PANTHER" id="PTHR32071:SF57">
    <property type="entry name" value="C4-DICARBOXYLATE TRANSPORT TRANSCRIPTIONAL REGULATORY PROTEIN DCTD"/>
    <property type="match status" value="1"/>
</dbReference>
<dbReference type="NCBIfam" id="TIGR00229">
    <property type="entry name" value="sensory_box"/>
    <property type="match status" value="1"/>
</dbReference>
<evidence type="ECO:0008006" key="9">
    <source>
        <dbReference type="Google" id="ProtNLM"/>
    </source>
</evidence>
<dbReference type="STRING" id="1714016.BA724_09930"/>
<dbReference type="CDD" id="cd00130">
    <property type="entry name" value="PAS"/>
    <property type="match status" value="1"/>
</dbReference>
<dbReference type="CDD" id="cd00009">
    <property type="entry name" value="AAA"/>
    <property type="match status" value="1"/>
</dbReference>
<dbReference type="Pfam" id="PF00158">
    <property type="entry name" value="Sigma54_activat"/>
    <property type="match status" value="1"/>
</dbReference>
<dbReference type="FunFam" id="3.40.50.300:FF:000006">
    <property type="entry name" value="DNA-binding transcriptional regulator NtrC"/>
    <property type="match status" value="1"/>
</dbReference>
<dbReference type="PRINTS" id="PR01590">
    <property type="entry name" value="HTHFIS"/>
</dbReference>
<dbReference type="Gene3D" id="1.10.8.60">
    <property type="match status" value="1"/>
</dbReference>
<dbReference type="Pfam" id="PF00989">
    <property type="entry name" value="PAS"/>
    <property type="match status" value="1"/>
</dbReference>
<evidence type="ECO:0000256" key="1">
    <source>
        <dbReference type="ARBA" id="ARBA00022741"/>
    </source>
</evidence>
<keyword evidence="8" id="KW-1185">Reference proteome</keyword>
<dbReference type="InterPro" id="IPR058031">
    <property type="entry name" value="AAA_lid_NorR"/>
</dbReference>
<keyword evidence="4" id="KW-0804">Transcription</keyword>
<comment type="caution">
    <text evidence="7">The sequence shown here is derived from an EMBL/GenBank/DDBJ whole genome shotgun (WGS) entry which is preliminary data.</text>
</comment>
<dbReference type="GO" id="GO:0006355">
    <property type="term" value="P:regulation of DNA-templated transcription"/>
    <property type="evidence" value="ECO:0007669"/>
    <property type="project" value="InterPro"/>
</dbReference>
<dbReference type="InterPro" id="IPR025662">
    <property type="entry name" value="Sigma_54_int_dom_ATP-bd_1"/>
</dbReference>
<dbReference type="Gene3D" id="1.10.10.60">
    <property type="entry name" value="Homeodomain-like"/>
    <property type="match status" value="1"/>
</dbReference>
<evidence type="ECO:0000256" key="4">
    <source>
        <dbReference type="ARBA" id="ARBA00023163"/>
    </source>
</evidence>
<dbReference type="SMART" id="SM00382">
    <property type="entry name" value="AAA"/>
    <property type="match status" value="1"/>
</dbReference>
<dbReference type="InterPro" id="IPR002197">
    <property type="entry name" value="HTH_Fis"/>
</dbReference>
<dbReference type="GO" id="GO:0005524">
    <property type="term" value="F:ATP binding"/>
    <property type="evidence" value="ECO:0007669"/>
    <property type="project" value="UniProtKB-KW"/>
</dbReference>
<dbReference type="InterPro" id="IPR013767">
    <property type="entry name" value="PAS_fold"/>
</dbReference>
<dbReference type="PROSITE" id="PS50045">
    <property type="entry name" value="SIGMA54_INTERACT_4"/>
    <property type="match status" value="1"/>
</dbReference>
<evidence type="ECO:0000259" key="6">
    <source>
        <dbReference type="PROSITE" id="PS50112"/>
    </source>
</evidence>
<feature type="domain" description="PAS" evidence="6">
    <location>
        <begin position="11"/>
        <end position="62"/>
    </location>
</feature>
<dbReference type="Gene3D" id="3.30.450.20">
    <property type="entry name" value="PAS domain"/>
    <property type="match status" value="1"/>
</dbReference>
<dbReference type="OrthoDB" id="9771372at2"/>
<organism evidence="7 8">
    <name type="scientific">Domibacillus iocasae</name>
    <dbReference type="NCBI Taxonomy" id="1714016"/>
    <lineage>
        <taxon>Bacteria</taxon>
        <taxon>Bacillati</taxon>
        <taxon>Bacillota</taxon>
        <taxon>Bacilli</taxon>
        <taxon>Bacillales</taxon>
        <taxon>Bacillaceae</taxon>
        <taxon>Domibacillus</taxon>
    </lineage>
</organism>
<dbReference type="EMBL" id="MAMP01000022">
    <property type="protein sequence ID" value="OES44577.1"/>
    <property type="molecule type" value="Genomic_DNA"/>
</dbReference>
<evidence type="ECO:0000259" key="5">
    <source>
        <dbReference type="PROSITE" id="PS50045"/>
    </source>
</evidence>
<dbReference type="Proteomes" id="UP000095658">
    <property type="component" value="Unassembled WGS sequence"/>
</dbReference>
<dbReference type="InterPro" id="IPR027417">
    <property type="entry name" value="P-loop_NTPase"/>
</dbReference>
<keyword evidence="2" id="KW-0067">ATP-binding</keyword>
<evidence type="ECO:0000313" key="7">
    <source>
        <dbReference type="EMBL" id="OES44577.1"/>
    </source>
</evidence>
<dbReference type="PROSITE" id="PS00675">
    <property type="entry name" value="SIGMA54_INTERACT_1"/>
    <property type="match status" value="1"/>
</dbReference>
<dbReference type="Pfam" id="PF02954">
    <property type="entry name" value="HTH_8"/>
    <property type="match status" value="1"/>
</dbReference>
<keyword evidence="3" id="KW-0805">Transcription regulation</keyword>
<feature type="domain" description="Sigma-54 factor interaction" evidence="5">
    <location>
        <begin position="152"/>
        <end position="381"/>
    </location>
</feature>
<dbReference type="InterPro" id="IPR025943">
    <property type="entry name" value="Sigma_54_int_dom_ATP-bd_2"/>
</dbReference>
<dbReference type="PROSITE" id="PS00676">
    <property type="entry name" value="SIGMA54_INTERACT_2"/>
    <property type="match status" value="1"/>
</dbReference>
<evidence type="ECO:0000256" key="3">
    <source>
        <dbReference type="ARBA" id="ARBA00023015"/>
    </source>
</evidence>
<dbReference type="InterPro" id="IPR002078">
    <property type="entry name" value="Sigma_54_int"/>
</dbReference>
<sequence>MESAFSSFHVDKDFLSVIFDSIHDGIKIVDKDGKFIFINRSAEKNMNIVRDEWIGRSVHELLPESIILKALKTEVPQINKHSFVCNKNFIVHASPLTFKGKLVGAISTHKDEDEIESLKASFDHFTLNKYIHFLENELHRVQILPLEMKGFVVSKNSTIVNELSKIKKLAPTDISVLIRGESGVGKEVIARNIHELSNRIGNPYITINCAAIPENLLESELFGYEEGAFTGAKRSGKKGKFELANGGTIFLDEIGDMNYHLQAKLLRVLQQKELVRVGGEETIPLDVRVIAATNKDLVSMIQHNTFREDLYYRINGITFNIPPLRERKMDIDILISHFLKEFSYKYNKKIGISKEAHYFLLNHPLPGNVRELRNVLEHGFVLAETNEIEIEDLPKSITSGQIQESSSAPLFTSDEPVPLSTFFDSMDLSENIKKVEIALIIKALTKSNNNRSKAIKMLGISRQSFYERLKKYEKEIAQYSN</sequence>
<dbReference type="PANTHER" id="PTHR32071">
    <property type="entry name" value="TRANSCRIPTIONAL REGULATORY PROTEIN"/>
    <property type="match status" value="1"/>
</dbReference>
<dbReference type="PROSITE" id="PS50112">
    <property type="entry name" value="PAS"/>
    <property type="match status" value="1"/>
</dbReference>
<dbReference type="SUPFAM" id="SSF55785">
    <property type="entry name" value="PYP-like sensor domain (PAS domain)"/>
    <property type="match status" value="1"/>
</dbReference>
<proteinExistence type="predicted"/>